<evidence type="ECO:0000313" key="9">
    <source>
        <dbReference type="Proteomes" id="UP001420932"/>
    </source>
</evidence>
<protein>
    <recommendedName>
        <fullName evidence="7">BHLH domain-containing protein</fullName>
    </recommendedName>
</protein>
<dbReference type="InterPro" id="IPR036638">
    <property type="entry name" value="HLH_DNA-bd_sf"/>
</dbReference>
<name>A0AAP0L1B4_9MAGN</name>
<gene>
    <name evidence="8" type="ORF">Syun_007576</name>
</gene>
<dbReference type="Pfam" id="PF00010">
    <property type="entry name" value="HLH"/>
    <property type="match status" value="1"/>
</dbReference>
<feature type="compositionally biased region" description="Polar residues" evidence="6">
    <location>
        <begin position="333"/>
        <end position="350"/>
    </location>
</feature>
<keyword evidence="3" id="KW-0010">Activator</keyword>
<evidence type="ECO:0000313" key="8">
    <source>
        <dbReference type="EMBL" id="KAK9161235.1"/>
    </source>
</evidence>
<keyword evidence="4" id="KW-0804">Transcription</keyword>
<sequence>MAAGNNSRLQQMLQSAVQAVQWTYSLFWQVCPQQGILVWGDGYYNGAIKTRKTVQPMEVTAEEASLHRSQQLRELYDSLSAEETNQPVRRPCAALSPEDLTESSGSTSCLLPGKAFARQHHIWLLGANEADSKVFSRAILAKSAVVQTVVCIPLMDGVVELGTTDRVQEDLSLIQHIKSFFIDQHLHHHNPAHSEHSTSNPTTATSGNTLFHSPQPALIYSAAHPPTNTTTTTTTVDDEEEDDEEEDDEEDDAAESDSVVETGHRSASVAHHVPMTHANAGPSELMQLDMSEDIRLGSPDDGSNNLDSDLHMVVANQSTGPSGSTRRRWASLPDNSLQPPVSSVPTQSRPPIQGPTVIESHSCNDNSAPLNKTNSNLFIPTEALHQIEELTEEDAHYSQTVSTILQQTSTRLPESSSASVDFIAFSPHSAFSKPTDHRPPMGTGAIAPSQYILKCILFNVPFLHHNTNNKYIASRSDDASPRSRGEVEPEPAASRLRKCGSNDELSANHVLAERRRREKLNERFIILRSLVPFVTKMDKASILGDTIEYVKQLRNRVQDLESRSTQIDGDQRSGEVGGINAGVDDVFGSGRRKMRGVEGSGGGIVKVVEGAPLVGNVVQVSIIESDALLELKCVYREGILLEVMQTLRELRMEITAINSSSSNGVFGAELRAKVKESNGGRKTTIVEVKRAVHQIISQF</sequence>
<dbReference type="SUPFAM" id="SSF47459">
    <property type="entry name" value="HLH, helix-loop-helix DNA-binding domain"/>
    <property type="match status" value="1"/>
</dbReference>
<dbReference type="AlphaFoldDB" id="A0AAP0L1B4"/>
<dbReference type="PANTHER" id="PTHR46266:SF4">
    <property type="entry name" value="TRANSCRIPTION FACTOR TT8"/>
    <property type="match status" value="1"/>
</dbReference>
<evidence type="ECO:0000256" key="4">
    <source>
        <dbReference type="ARBA" id="ARBA00023163"/>
    </source>
</evidence>
<feature type="region of interest" description="Disordered" evidence="6">
    <location>
        <begin position="189"/>
        <end position="275"/>
    </location>
</feature>
<dbReference type="EMBL" id="JBBNAF010000003">
    <property type="protein sequence ID" value="KAK9161235.1"/>
    <property type="molecule type" value="Genomic_DNA"/>
</dbReference>
<comment type="caution">
    <text evidence="8">The sequence shown here is derived from an EMBL/GenBank/DDBJ whole genome shotgun (WGS) entry which is preliminary data.</text>
</comment>
<evidence type="ECO:0000256" key="1">
    <source>
        <dbReference type="ARBA" id="ARBA00004123"/>
    </source>
</evidence>
<evidence type="ECO:0000259" key="7">
    <source>
        <dbReference type="PROSITE" id="PS50888"/>
    </source>
</evidence>
<feature type="domain" description="BHLH" evidence="7">
    <location>
        <begin position="504"/>
        <end position="553"/>
    </location>
</feature>
<keyword evidence="2" id="KW-0805">Transcription regulation</keyword>
<organism evidence="8 9">
    <name type="scientific">Stephania yunnanensis</name>
    <dbReference type="NCBI Taxonomy" id="152371"/>
    <lineage>
        <taxon>Eukaryota</taxon>
        <taxon>Viridiplantae</taxon>
        <taxon>Streptophyta</taxon>
        <taxon>Embryophyta</taxon>
        <taxon>Tracheophyta</taxon>
        <taxon>Spermatophyta</taxon>
        <taxon>Magnoliopsida</taxon>
        <taxon>Ranunculales</taxon>
        <taxon>Menispermaceae</taxon>
        <taxon>Menispermoideae</taxon>
        <taxon>Cissampelideae</taxon>
        <taxon>Stephania</taxon>
    </lineage>
</organism>
<comment type="subcellular location">
    <subcellularLocation>
        <location evidence="1">Nucleus</location>
    </subcellularLocation>
</comment>
<feature type="compositionally biased region" description="Polar residues" evidence="6">
    <location>
        <begin position="197"/>
        <end position="212"/>
    </location>
</feature>
<dbReference type="Pfam" id="PF14215">
    <property type="entry name" value="bHLH-MYC_N"/>
    <property type="match status" value="1"/>
</dbReference>
<evidence type="ECO:0000256" key="6">
    <source>
        <dbReference type="SAM" id="MobiDB-lite"/>
    </source>
</evidence>
<reference evidence="8 9" key="1">
    <citation type="submission" date="2024-01" db="EMBL/GenBank/DDBJ databases">
        <title>Genome assemblies of Stephania.</title>
        <authorList>
            <person name="Yang L."/>
        </authorList>
    </citation>
    <scope>NUCLEOTIDE SEQUENCE [LARGE SCALE GENOMIC DNA]</scope>
    <source>
        <strain evidence="8">YNDBR</strain>
        <tissue evidence="8">Leaf</tissue>
    </source>
</reference>
<dbReference type="InterPro" id="IPR025610">
    <property type="entry name" value="MYC/MYB_N"/>
</dbReference>
<feature type="region of interest" description="Disordered" evidence="6">
    <location>
        <begin position="317"/>
        <end position="351"/>
    </location>
</feature>
<dbReference type="Proteomes" id="UP001420932">
    <property type="component" value="Unassembled WGS sequence"/>
</dbReference>
<dbReference type="Gene3D" id="4.10.280.10">
    <property type="entry name" value="Helix-loop-helix DNA-binding domain"/>
    <property type="match status" value="1"/>
</dbReference>
<feature type="region of interest" description="Disordered" evidence="6">
    <location>
        <begin position="473"/>
        <end position="499"/>
    </location>
</feature>
<keyword evidence="5" id="KW-0539">Nucleus</keyword>
<accession>A0AAP0L1B4</accession>
<evidence type="ECO:0000256" key="2">
    <source>
        <dbReference type="ARBA" id="ARBA00023015"/>
    </source>
</evidence>
<dbReference type="GO" id="GO:0005634">
    <property type="term" value="C:nucleus"/>
    <property type="evidence" value="ECO:0007669"/>
    <property type="project" value="UniProtKB-SubCell"/>
</dbReference>
<evidence type="ECO:0000256" key="3">
    <source>
        <dbReference type="ARBA" id="ARBA00023159"/>
    </source>
</evidence>
<evidence type="ECO:0000256" key="5">
    <source>
        <dbReference type="ARBA" id="ARBA00023242"/>
    </source>
</evidence>
<dbReference type="InterPro" id="IPR011598">
    <property type="entry name" value="bHLH_dom"/>
</dbReference>
<dbReference type="GO" id="GO:0046983">
    <property type="term" value="F:protein dimerization activity"/>
    <property type="evidence" value="ECO:0007669"/>
    <property type="project" value="InterPro"/>
</dbReference>
<keyword evidence="9" id="KW-1185">Reference proteome</keyword>
<feature type="compositionally biased region" description="Basic and acidic residues" evidence="6">
    <location>
        <begin position="475"/>
        <end position="487"/>
    </location>
</feature>
<proteinExistence type="predicted"/>
<feature type="compositionally biased region" description="Acidic residues" evidence="6">
    <location>
        <begin position="236"/>
        <end position="255"/>
    </location>
</feature>
<dbReference type="PROSITE" id="PS50888">
    <property type="entry name" value="BHLH"/>
    <property type="match status" value="1"/>
</dbReference>
<dbReference type="InterPro" id="IPR054502">
    <property type="entry name" value="bHLH-TF_ACT-like_plant"/>
</dbReference>
<dbReference type="Pfam" id="PF22754">
    <property type="entry name" value="bHLH-TF_ACT-like_plant"/>
    <property type="match status" value="1"/>
</dbReference>
<dbReference type="PANTHER" id="PTHR46266">
    <property type="entry name" value="TRANSCRIPTION FACTOR TT8"/>
    <property type="match status" value="1"/>
</dbReference>
<dbReference type="SMART" id="SM00353">
    <property type="entry name" value="HLH"/>
    <property type="match status" value="1"/>
</dbReference>